<name>A0ABS6SYZ2_9RHOB</name>
<dbReference type="CDD" id="cd01014">
    <property type="entry name" value="nicotinamidase_related"/>
    <property type="match status" value="1"/>
</dbReference>
<dbReference type="PANTHER" id="PTHR43540:SF1">
    <property type="entry name" value="ISOCHORISMATASE HYDROLASE"/>
    <property type="match status" value="1"/>
</dbReference>
<evidence type="ECO:0000313" key="3">
    <source>
        <dbReference type="Proteomes" id="UP000756530"/>
    </source>
</evidence>
<reference evidence="2 3" key="1">
    <citation type="submission" date="2021-05" db="EMBL/GenBank/DDBJ databases">
        <title>Culturable bacteria isolated from Daya Bay.</title>
        <authorList>
            <person name="Zheng W."/>
            <person name="Yu S."/>
            <person name="Huang Y."/>
        </authorList>
    </citation>
    <scope>NUCLEOTIDE SEQUENCE [LARGE SCALE GENOMIC DNA]</scope>
    <source>
        <strain evidence="2 3">DP4N28-5</strain>
    </source>
</reference>
<evidence type="ECO:0000259" key="1">
    <source>
        <dbReference type="Pfam" id="PF00857"/>
    </source>
</evidence>
<sequence length="181" mass="18899">MSPALLLIDIQVGFDDPVWGARNNAQAEANASRLLSLWRDAGARVFHVQHLSWEAGSPLTGDGAAHKPEVAPAEGEPVVVKHVNSAFIGTNLDAMLRESGISELVTCGLTTPHCVSTTARMAANMGYAVTVAHDACAAFTGNADAGWRNGPAPSPDEIHNAALDHLSGEFARVAASADIRP</sequence>
<feature type="domain" description="Isochorismatase-like" evidence="1">
    <location>
        <begin position="4"/>
        <end position="177"/>
    </location>
</feature>
<dbReference type="Pfam" id="PF00857">
    <property type="entry name" value="Isochorismatase"/>
    <property type="match status" value="1"/>
</dbReference>
<dbReference type="EMBL" id="JAHUZE010000001">
    <property type="protein sequence ID" value="MBV7378104.1"/>
    <property type="molecule type" value="Genomic_DNA"/>
</dbReference>
<dbReference type="Proteomes" id="UP000756530">
    <property type="component" value="Unassembled WGS sequence"/>
</dbReference>
<gene>
    <name evidence="2" type="ORF">KJP28_04145</name>
</gene>
<dbReference type="GO" id="GO:0016787">
    <property type="term" value="F:hydrolase activity"/>
    <property type="evidence" value="ECO:0007669"/>
    <property type="project" value="UniProtKB-KW"/>
</dbReference>
<evidence type="ECO:0000313" key="2">
    <source>
        <dbReference type="EMBL" id="MBV7378104.1"/>
    </source>
</evidence>
<dbReference type="InterPro" id="IPR050272">
    <property type="entry name" value="Isochorismatase-like_hydrls"/>
</dbReference>
<organism evidence="2 3">
    <name type="scientific">Maritimibacter dapengensis</name>
    <dbReference type="NCBI Taxonomy" id="2836868"/>
    <lineage>
        <taxon>Bacteria</taxon>
        <taxon>Pseudomonadati</taxon>
        <taxon>Pseudomonadota</taxon>
        <taxon>Alphaproteobacteria</taxon>
        <taxon>Rhodobacterales</taxon>
        <taxon>Roseobacteraceae</taxon>
        <taxon>Maritimibacter</taxon>
    </lineage>
</organism>
<dbReference type="RefSeq" id="WP_218390956.1">
    <property type="nucleotide sequence ID" value="NZ_JAHUZE010000001.1"/>
</dbReference>
<comment type="caution">
    <text evidence="2">The sequence shown here is derived from an EMBL/GenBank/DDBJ whole genome shotgun (WGS) entry which is preliminary data.</text>
</comment>
<protein>
    <submittedName>
        <fullName evidence="2">Cysteine hydrolase</fullName>
    </submittedName>
</protein>
<keyword evidence="3" id="KW-1185">Reference proteome</keyword>
<dbReference type="PANTHER" id="PTHR43540">
    <property type="entry name" value="PEROXYUREIDOACRYLATE/UREIDOACRYLATE AMIDOHYDROLASE-RELATED"/>
    <property type="match status" value="1"/>
</dbReference>
<accession>A0ABS6SYZ2</accession>
<proteinExistence type="predicted"/>
<dbReference type="InterPro" id="IPR000868">
    <property type="entry name" value="Isochorismatase-like_dom"/>
</dbReference>
<keyword evidence="2" id="KW-0378">Hydrolase</keyword>